<sequence>MDLLGCLNEPNTIQSFNHPSTFIPGALKYAESSSAPPSTRGRVLPNNIFDSVSNSQLDVENSRPIIEELNQEEEQGGLFNEYASRPLFSYKSRNPIMELQQTQSNKDLPPLAYQSHTQLSDTSKKKYISCEENLERESDYMNVLSSQPPHVETYYSSHALSWFPTKICKKASIVTETLADKLVQSIISIKIKDKLEEMHQSHGILIPFTYDLALKDLTVSQWSKIQKAWVYIWQSFSESNESMSDVNILRTFVWVADYISEIASFKGFSHHSDGNPTKNLNLNPQIALVQHISLPNTAVYRLKDPPFLNACKTAVKYFLHEDPSIKFKDLHYSTVIELHTEVLMKLHRISHTICSACPTELRCSYQFSIRYSPKNLLSTLLETLQEKYIDSKNKNVISQLHEKFFQNMMLEDSSSTLYSGYSSKNFKKDIPLTKVLSGMTFLGFLPVKGNCEKFKFLPSIIRDHLSTYAS</sequence>
<reference evidence="2" key="3">
    <citation type="journal article" date="2018" name="Mol. Plant Microbe Interact.">
        <title>Genome sequence resources for the wheat stripe rust pathogen (Puccinia striiformis f. sp. tritici) and the barley stripe rust pathogen (Puccinia striiformis f. sp. hordei).</title>
        <authorList>
            <person name="Xia C."/>
            <person name="Wang M."/>
            <person name="Yin C."/>
            <person name="Cornejo O.E."/>
            <person name="Hulbert S.H."/>
            <person name="Chen X."/>
        </authorList>
    </citation>
    <scope>NUCLEOTIDE SEQUENCE [LARGE SCALE GENOMIC DNA]</scope>
    <source>
        <strain evidence="2">93TX-2</strain>
    </source>
</reference>
<gene>
    <name evidence="1" type="ORF">PSHT_01782</name>
</gene>
<name>A0A2S4WJP7_9BASI</name>
<comment type="caution">
    <text evidence="1">The sequence shown here is derived from an EMBL/GenBank/DDBJ whole genome shotgun (WGS) entry which is preliminary data.</text>
</comment>
<dbReference type="AlphaFoldDB" id="A0A2S4WJP7"/>
<dbReference type="VEuPathDB" id="FungiDB:PSTT_07173"/>
<dbReference type="OrthoDB" id="2508371at2759"/>
<dbReference type="VEuPathDB" id="FungiDB:PSHT_01782"/>
<protein>
    <submittedName>
        <fullName evidence="1">Uncharacterized protein</fullName>
    </submittedName>
</protein>
<organism evidence="1 2">
    <name type="scientific">Puccinia striiformis</name>
    <dbReference type="NCBI Taxonomy" id="27350"/>
    <lineage>
        <taxon>Eukaryota</taxon>
        <taxon>Fungi</taxon>
        <taxon>Dikarya</taxon>
        <taxon>Basidiomycota</taxon>
        <taxon>Pucciniomycotina</taxon>
        <taxon>Pucciniomycetes</taxon>
        <taxon>Pucciniales</taxon>
        <taxon>Pucciniaceae</taxon>
        <taxon>Puccinia</taxon>
    </lineage>
</organism>
<keyword evidence="2" id="KW-1185">Reference proteome</keyword>
<reference evidence="1 2" key="1">
    <citation type="submission" date="2017-12" db="EMBL/GenBank/DDBJ databases">
        <title>Gene loss provides genomic basis for host adaptation in cereal stripe rust fungi.</title>
        <authorList>
            <person name="Xia C."/>
        </authorList>
    </citation>
    <scope>NUCLEOTIDE SEQUENCE [LARGE SCALE GENOMIC DNA]</scope>
    <source>
        <strain evidence="1 2">93TX-2</strain>
    </source>
</reference>
<evidence type="ECO:0000313" key="2">
    <source>
        <dbReference type="Proteomes" id="UP000238274"/>
    </source>
</evidence>
<proteinExistence type="predicted"/>
<accession>A0A2S4WJP7</accession>
<reference evidence="2" key="2">
    <citation type="journal article" date="2018" name="BMC Genomics">
        <title>Genomic insights into host adaptation between the wheat stripe rust pathogen (Puccinia striiformis f. sp. tritici) and the barley stripe rust pathogen (Puccinia striiformis f. sp. hordei).</title>
        <authorList>
            <person name="Xia C."/>
            <person name="Wang M."/>
            <person name="Yin C."/>
            <person name="Cornejo O.E."/>
            <person name="Hulbert S.H."/>
            <person name="Chen X."/>
        </authorList>
    </citation>
    <scope>NUCLEOTIDE SEQUENCE [LARGE SCALE GENOMIC DNA]</scope>
    <source>
        <strain evidence="2">93TX-2</strain>
    </source>
</reference>
<dbReference type="EMBL" id="PKSM01000014">
    <property type="protein sequence ID" value="POW22010.1"/>
    <property type="molecule type" value="Genomic_DNA"/>
</dbReference>
<dbReference type="Proteomes" id="UP000238274">
    <property type="component" value="Unassembled WGS sequence"/>
</dbReference>
<evidence type="ECO:0000313" key="1">
    <source>
        <dbReference type="EMBL" id="POW22010.1"/>
    </source>
</evidence>